<keyword evidence="1" id="KW-0805">Transcription regulation</keyword>
<proteinExistence type="predicted"/>
<comment type="caution">
    <text evidence="7">The sequence shown here is derived from an EMBL/GenBank/DDBJ whole genome shotgun (WGS) entry which is preliminary data.</text>
</comment>
<evidence type="ECO:0000256" key="5">
    <source>
        <dbReference type="SAM" id="MobiDB-lite"/>
    </source>
</evidence>
<evidence type="ECO:0000256" key="4">
    <source>
        <dbReference type="PROSITE-ProRule" id="PRU00335"/>
    </source>
</evidence>
<dbReference type="PANTHER" id="PTHR30055:SF146">
    <property type="entry name" value="HTH-TYPE TRANSCRIPTIONAL DUAL REGULATOR CECR"/>
    <property type="match status" value="1"/>
</dbReference>
<evidence type="ECO:0000313" key="8">
    <source>
        <dbReference type="Proteomes" id="UP000519439"/>
    </source>
</evidence>
<dbReference type="SUPFAM" id="SSF48498">
    <property type="entry name" value="Tetracyclin repressor-like, C-terminal domain"/>
    <property type="match status" value="1"/>
</dbReference>
<name>A0A7W6N7N0_9HYPH</name>
<dbReference type="PROSITE" id="PS01081">
    <property type="entry name" value="HTH_TETR_1"/>
    <property type="match status" value="1"/>
</dbReference>
<evidence type="ECO:0000256" key="2">
    <source>
        <dbReference type="ARBA" id="ARBA00023125"/>
    </source>
</evidence>
<keyword evidence="2 4" id="KW-0238">DNA-binding</keyword>
<dbReference type="InterPro" id="IPR009057">
    <property type="entry name" value="Homeodomain-like_sf"/>
</dbReference>
<evidence type="ECO:0000259" key="6">
    <source>
        <dbReference type="PROSITE" id="PS50977"/>
    </source>
</evidence>
<dbReference type="PROSITE" id="PS50977">
    <property type="entry name" value="HTH_TETR_2"/>
    <property type="match status" value="1"/>
</dbReference>
<dbReference type="EMBL" id="JACIDC010000003">
    <property type="protein sequence ID" value="MBB4039528.1"/>
    <property type="molecule type" value="Genomic_DNA"/>
</dbReference>
<dbReference type="AlphaFoldDB" id="A0A7W6N7N0"/>
<dbReference type="RefSeq" id="WP_035460187.1">
    <property type="nucleotide sequence ID" value="NZ_JACIDC010000003.1"/>
</dbReference>
<dbReference type="Gene3D" id="1.10.10.60">
    <property type="entry name" value="Homeodomain-like"/>
    <property type="match status" value="1"/>
</dbReference>
<gene>
    <name evidence="7" type="ORF">GGR34_001170</name>
</gene>
<dbReference type="SUPFAM" id="SSF46689">
    <property type="entry name" value="Homeodomain-like"/>
    <property type="match status" value="1"/>
</dbReference>
<evidence type="ECO:0000313" key="7">
    <source>
        <dbReference type="EMBL" id="MBB4039528.1"/>
    </source>
</evidence>
<dbReference type="InterPro" id="IPR050109">
    <property type="entry name" value="HTH-type_TetR-like_transc_reg"/>
</dbReference>
<sequence>MSAVHESAPQEAFKEAPAPDAEDNAESAKRRQILEGARKVFLAEGFDGASMGEIAKVAGVSKGTLYVYFDSKESLFEALTTEEKQGLAEVLFKLDADDPDVRGVLRKLGLSYLSRMGTPEHISSIRMVIGAAEKFPRLGQSFYEAGPCQGIARLSAYFDRQVEAGRLVIEDTGVASQHFLDLCVSGMLRRLLFSVGPPPTEDQIQRNVENALRVFFAAYGPNAPRE</sequence>
<dbReference type="PANTHER" id="PTHR30055">
    <property type="entry name" value="HTH-TYPE TRANSCRIPTIONAL REGULATOR RUTR"/>
    <property type="match status" value="1"/>
</dbReference>
<dbReference type="InterPro" id="IPR039536">
    <property type="entry name" value="TetR_C_Proteobacteria"/>
</dbReference>
<dbReference type="Gene3D" id="1.10.357.10">
    <property type="entry name" value="Tetracycline Repressor, domain 2"/>
    <property type="match status" value="1"/>
</dbReference>
<protein>
    <submittedName>
        <fullName evidence="7">AcrR family transcriptional regulator</fullName>
    </submittedName>
</protein>
<feature type="region of interest" description="Disordered" evidence="5">
    <location>
        <begin position="1"/>
        <end position="27"/>
    </location>
</feature>
<dbReference type="Proteomes" id="UP000519439">
    <property type="component" value="Unassembled WGS sequence"/>
</dbReference>
<dbReference type="Pfam" id="PF00440">
    <property type="entry name" value="TetR_N"/>
    <property type="match status" value="1"/>
</dbReference>
<dbReference type="InterPro" id="IPR023772">
    <property type="entry name" value="DNA-bd_HTH_TetR-type_CS"/>
</dbReference>
<reference evidence="7 8" key="1">
    <citation type="submission" date="2020-08" db="EMBL/GenBank/DDBJ databases">
        <title>Genomic Encyclopedia of Type Strains, Phase IV (KMG-IV): sequencing the most valuable type-strain genomes for metagenomic binning, comparative biology and taxonomic classification.</title>
        <authorList>
            <person name="Goeker M."/>
        </authorList>
    </citation>
    <scope>NUCLEOTIDE SEQUENCE [LARGE SCALE GENOMIC DNA]</scope>
    <source>
        <strain evidence="7 8">DSM 15743</strain>
    </source>
</reference>
<keyword evidence="3" id="KW-0804">Transcription</keyword>
<evidence type="ECO:0000256" key="3">
    <source>
        <dbReference type="ARBA" id="ARBA00023163"/>
    </source>
</evidence>
<organism evidence="7 8">
    <name type="scientific">Microvirga flocculans</name>
    <dbReference type="NCBI Taxonomy" id="217168"/>
    <lineage>
        <taxon>Bacteria</taxon>
        <taxon>Pseudomonadati</taxon>
        <taxon>Pseudomonadota</taxon>
        <taxon>Alphaproteobacteria</taxon>
        <taxon>Hyphomicrobiales</taxon>
        <taxon>Methylobacteriaceae</taxon>
        <taxon>Microvirga</taxon>
    </lineage>
</organism>
<dbReference type="GO" id="GO:0000976">
    <property type="term" value="F:transcription cis-regulatory region binding"/>
    <property type="evidence" value="ECO:0007669"/>
    <property type="project" value="TreeGrafter"/>
</dbReference>
<feature type="DNA-binding region" description="H-T-H motif" evidence="4">
    <location>
        <begin position="50"/>
        <end position="69"/>
    </location>
</feature>
<evidence type="ECO:0000256" key="1">
    <source>
        <dbReference type="ARBA" id="ARBA00023015"/>
    </source>
</evidence>
<dbReference type="PRINTS" id="PR00455">
    <property type="entry name" value="HTHTETR"/>
</dbReference>
<dbReference type="GO" id="GO:0003700">
    <property type="term" value="F:DNA-binding transcription factor activity"/>
    <property type="evidence" value="ECO:0007669"/>
    <property type="project" value="TreeGrafter"/>
</dbReference>
<feature type="domain" description="HTH tetR-type" evidence="6">
    <location>
        <begin position="27"/>
        <end position="87"/>
    </location>
</feature>
<accession>A0A7W6N7N0</accession>
<keyword evidence="8" id="KW-1185">Reference proteome</keyword>
<dbReference type="FunFam" id="1.10.10.60:FF:000141">
    <property type="entry name" value="TetR family transcriptional regulator"/>
    <property type="match status" value="1"/>
</dbReference>
<dbReference type="Pfam" id="PF14246">
    <property type="entry name" value="TetR_C_7"/>
    <property type="match status" value="1"/>
</dbReference>
<dbReference type="InterPro" id="IPR036271">
    <property type="entry name" value="Tet_transcr_reg_TetR-rel_C_sf"/>
</dbReference>
<dbReference type="InterPro" id="IPR001647">
    <property type="entry name" value="HTH_TetR"/>
</dbReference>